<protein>
    <recommendedName>
        <fullName evidence="2">GTP cyclohydrolase 1 type 2 homolog</fullName>
    </recommendedName>
</protein>
<dbReference type="InterPro" id="IPR036069">
    <property type="entry name" value="DUF34/NIF3_sf"/>
</dbReference>
<evidence type="ECO:0000313" key="4">
    <source>
        <dbReference type="EMBL" id="SDH96827.1"/>
    </source>
</evidence>
<accession>A0A0D1XBJ5</accession>
<reference evidence="4 6" key="2">
    <citation type="submission" date="2016-10" db="EMBL/GenBank/DDBJ databases">
        <authorList>
            <person name="de Groot N.N."/>
        </authorList>
    </citation>
    <scope>NUCLEOTIDE SEQUENCE [LARGE SCALE GENOMIC DNA]</scope>
    <source>
        <strain evidence="4 6">DSM 2895</strain>
    </source>
</reference>
<evidence type="ECO:0000313" key="3">
    <source>
        <dbReference type="EMBL" id="KON97877.1"/>
    </source>
</evidence>
<dbReference type="EMBL" id="LGUG01000004">
    <property type="protein sequence ID" value="KON97877.1"/>
    <property type="molecule type" value="Genomic_DNA"/>
</dbReference>
<evidence type="ECO:0000256" key="2">
    <source>
        <dbReference type="ARBA" id="ARBA00022112"/>
    </source>
</evidence>
<reference evidence="3 5" key="1">
    <citation type="submission" date="2015-07" db="EMBL/GenBank/DDBJ databases">
        <title>Fjat-14205 dsm 2895.</title>
        <authorList>
            <person name="Liu B."/>
            <person name="Wang J."/>
            <person name="Zhu Y."/>
            <person name="Liu G."/>
            <person name="Chen Q."/>
            <person name="Chen Z."/>
            <person name="Lan J."/>
            <person name="Che J."/>
            <person name="Ge C."/>
            <person name="Shi H."/>
            <person name="Pan Z."/>
            <person name="Liu X."/>
        </authorList>
    </citation>
    <scope>NUCLEOTIDE SEQUENCE [LARGE SCALE GENOMIC DNA]</scope>
    <source>
        <strain evidence="3 5">DSM 2895</strain>
    </source>
</reference>
<proteinExistence type="inferred from homology"/>
<dbReference type="STRING" id="47500.AF333_23040"/>
<organism evidence="3 5">
    <name type="scientific">Aneurinibacillus migulanus</name>
    <name type="common">Bacillus migulanus</name>
    <dbReference type="NCBI Taxonomy" id="47500"/>
    <lineage>
        <taxon>Bacteria</taxon>
        <taxon>Bacillati</taxon>
        <taxon>Bacillota</taxon>
        <taxon>Bacilli</taxon>
        <taxon>Bacillales</taxon>
        <taxon>Paenibacillaceae</taxon>
        <taxon>Aneurinibacillus group</taxon>
        <taxon>Aneurinibacillus</taxon>
    </lineage>
</organism>
<evidence type="ECO:0000256" key="1">
    <source>
        <dbReference type="ARBA" id="ARBA00006964"/>
    </source>
</evidence>
<dbReference type="Proteomes" id="UP000182836">
    <property type="component" value="Unassembled WGS sequence"/>
</dbReference>
<keyword evidence="4" id="KW-0378">Hydrolase</keyword>
<dbReference type="SUPFAM" id="SSF102705">
    <property type="entry name" value="NIF3 (NGG1p interacting factor 3)-like"/>
    <property type="match status" value="1"/>
</dbReference>
<evidence type="ECO:0000313" key="5">
    <source>
        <dbReference type="Proteomes" id="UP000037269"/>
    </source>
</evidence>
<gene>
    <name evidence="3" type="ORF">AF333_23040</name>
    <name evidence="4" type="ORF">SAMN04487909_10175</name>
</gene>
<dbReference type="OrthoDB" id="1674447at2"/>
<dbReference type="GO" id="GO:0016787">
    <property type="term" value="F:hydrolase activity"/>
    <property type="evidence" value="ECO:0007669"/>
    <property type="project" value="UniProtKB-KW"/>
</dbReference>
<dbReference type="Proteomes" id="UP000037269">
    <property type="component" value="Unassembled WGS sequence"/>
</dbReference>
<evidence type="ECO:0000313" key="6">
    <source>
        <dbReference type="Proteomes" id="UP000182836"/>
    </source>
</evidence>
<dbReference type="Gene3D" id="3.40.1390.30">
    <property type="entry name" value="NIF3 (NGG1p interacting factor 3)-like"/>
    <property type="match status" value="1"/>
</dbReference>
<keyword evidence="5" id="KW-1185">Reference proteome</keyword>
<dbReference type="InterPro" id="IPR002678">
    <property type="entry name" value="DUF34/NIF3"/>
</dbReference>
<sequence>MATVRDIVKALDDITGGRVQRRPEDVTMGRHPFVVMKSSGIPGKEVIETPGLVYGDPDWPVRRLAVAMTMSEQDIELAQAMEVDAIIAHHPLADAASSGGVTLKHYLDLYGIAALELHEAFHGLHPGIPTLHGHEVHHVNTHFAGLEGNVLYAGTALPEVKTMGDILRRLSDYMGYEQEDKLLKGEQLVYDSPLLKESGHATRAQIVLGDRKSPVHHILHIFPHTGFTAEHLRQAVHLFPHTDTIIASISRMRPGHPLIQTARELGLNMLFGNSHALEIFENGLPLAYALDSLLPEVEVVVFRERVVSMPLHAAGCTAIRTYGKQMALSYLVKKIPV</sequence>
<dbReference type="PATRIC" id="fig|47500.8.peg.3132"/>
<dbReference type="Pfam" id="PF01784">
    <property type="entry name" value="DUF34_NIF3"/>
    <property type="match status" value="1"/>
</dbReference>
<name>A0A0D1XBJ5_ANEMI</name>
<dbReference type="EMBL" id="FNED01000001">
    <property type="protein sequence ID" value="SDH96827.1"/>
    <property type="molecule type" value="Genomic_DNA"/>
</dbReference>
<dbReference type="AlphaFoldDB" id="A0A0D1XBJ5"/>
<comment type="similarity">
    <text evidence="1">Belongs to the GTP cyclohydrolase I type 2/NIF3 family.</text>
</comment>
<dbReference type="GeneID" id="42308003"/>
<dbReference type="RefSeq" id="WP_043067810.1">
    <property type="nucleotide sequence ID" value="NZ_BJOA01000026.1"/>
</dbReference>